<dbReference type="CDD" id="cd00085">
    <property type="entry name" value="HNHc"/>
    <property type="match status" value="1"/>
</dbReference>
<dbReference type="Gene3D" id="1.10.30.50">
    <property type="match status" value="1"/>
</dbReference>
<proteinExistence type="predicted"/>
<dbReference type="InterPro" id="IPR003615">
    <property type="entry name" value="HNH_nuc"/>
</dbReference>
<name>A0A5B8IGZ6_9VIRU</name>
<evidence type="ECO:0000313" key="2">
    <source>
        <dbReference type="EMBL" id="QDY52437.1"/>
    </source>
</evidence>
<sequence>METLYQNLIKINNNKFLGTLDISYLYNLDFNIPSIQRLEYKDKIIEIVKYQEEYFKKNKCFNFLGVINIHHCLFDDKLYIIDGQHRYKSLLELYRKNYRNEPISIEVVKVSNLEELKENYEMLNKNTPLPEFEFGLPELNLVHNEVLKYFTEKYSELFSIKTKVRRPNISRLRFEETINFLCNKLNTSNAQVLIRQIETVNQKMNNWNESNFPDLKGLSNPTKTLEICKMWRFYLGMFKFNCQEYCYDWAKTIIKNETGENLPEKKIKRNKRKTIPKKIKNQIWDKYIGKELGISKCLCCKETEISKSEFHAGHIISESNGGRINIDNLRPICQGCNLSMGTKNMDEYIKEHYD</sequence>
<organism evidence="2">
    <name type="scientific">Mimiviridae sp. ChoanoV1</name>
    <dbReference type="NCBI Taxonomy" id="2596887"/>
    <lineage>
        <taxon>Viruses</taxon>
        <taxon>Varidnaviria</taxon>
        <taxon>Bamfordvirae</taxon>
        <taxon>Nucleocytoviricota</taxon>
        <taxon>Megaviricetes</taxon>
        <taxon>Imitervirales</taxon>
        <taxon>Schizomimiviridae</taxon>
    </lineage>
</organism>
<feature type="domain" description="HNH endonuclease 5" evidence="1">
    <location>
        <begin position="297"/>
        <end position="352"/>
    </location>
</feature>
<protein>
    <recommendedName>
        <fullName evidence="1">HNH endonuclease 5 domain-containing protein</fullName>
    </recommendedName>
</protein>
<gene>
    <name evidence="2" type="ORF">8_34</name>
</gene>
<dbReference type="EMBL" id="MK250092">
    <property type="protein sequence ID" value="QDY52437.1"/>
    <property type="molecule type" value="Genomic_DNA"/>
</dbReference>
<accession>A0A5B8IGZ6</accession>
<reference evidence="2" key="1">
    <citation type="submission" date="2018-11" db="EMBL/GenBank/DDBJ databases">
        <title>A distinct lineage of giant viruses engineers rhodopsin photosystems in predatory marine eukaryotes.</title>
        <authorList>
            <person name="Needham D.M."/>
            <person name="Yoshizawa S."/>
            <person name="Hosaka T."/>
            <person name="Poirier C."/>
            <person name="Choi C.-J."/>
            <person name="Hehenberger E."/>
            <person name="Irwin N.A.T."/>
            <person name="Wilken S."/>
            <person name="Yung C.-M."/>
            <person name="Bachy C."/>
            <person name="Kurihara R."/>
            <person name="Nakajima Y."/>
            <person name="Kojima K."/>
            <person name="Kimura-Someya T."/>
            <person name="Leonard G."/>
            <person name="Malmstrom R.R."/>
            <person name="Mende D."/>
            <person name="Olson D.K."/>
            <person name="Sudo Y."/>
            <person name="Sudek S."/>
            <person name="Richards T.A."/>
            <person name="DeLong E.F."/>
            <person name="Keeling P.J."/>
            <person name="Santoro A.E."/>
            <person name="Shirouzu M."/>
            <person name="Iwasaki W."/>
            <person name="Worden A.Z."/>
        </authorList>
    </citation>
    <scope>NUCLEOTIDE SEQUENCE</scope>
</reference>
<dbReference type="InterPro" id="IPR029471">
    <property type="entry name" value="HNH_5"/>
</dbReference>
<dbReference type="Pfam" id="PF14279">
    <property type="entry name" value="HNH_5"/>
    <property type="match status" value="1"/>
</dbReference>
<evidence type="ECO:0000259" key="1">
    <source>
        <dbReference type="Pfam" id="PF14279"/>
    </source>
</evidence>